<evidence type="ECO:0000313" key="2">
    <source>
        <dbReference type="EMBL" id="SFN27346.1"/>
    </source>
</evidence>
<evidence type="ECO:0000313" key="3">
    <source>
        <dbReference type="Proteomes" id="UP000199614"/>
    </source>
</evidence>
<evidence type="ECO:0000256" key="1">
    <source>
        <dbReference type="SAM" id="Phobius"/>
    </source>
</evidence>
<protein>
    <submittedName>
        <fullName evidence="2">Uncharacterized protein</fullName>
    </submittedName>
</protein>
<keyword evidence="1" id="KW-0472">Membrane</keyword>
<gene>
    <name evidence="2" type="ORF">SAMN05216207_1011155</name>
</gene>
<feature type="transmembrane region" description="Helical" evidence="1">
    <location>
        <begin position="275"/>
        <end position="303"/>
    </location>
</feature>
<organism evidence="2 3">
    <name type="scientific">Pseudonocardia ammonioxydans</name>
    <dbReference type="NCBI Taxonomy" id="260086"/>
    <lineage>
        <taxon>Bacteria</taxon>
        <taxon>Bacillati</taxon>
        <taxon>Actinomycetota</taxon>
        <taxon>Actinomycetes</taxon>
        <taxon>Pseudonocardiales</taxon>
        <taxon>Pseudonocardiaceae</taxon>
        <taxon>Pseudonocardia</taxon>
    </lineage>
</organism>
<feature type="transmembrane region" description="Helical" evidence="1">
    <location>
        <begin position="232"/>
        <end position="254"/>
    </location>
</feature>
<keyword evidence="1" id="KW-0812">Transmembrane</keyword>
<name>A0A1I4XNZ9_PSUAM</name>
<accession>A0A1I4XNZ9</accession>
<proteinExistence type="predicted"/>
<dbReference type="EMBL" id="FOUY01000011">
    <property type="protein sequence ID" value="SFN27346.1"/>
    <property type="molecule type" value="Genomic_DNA"/>
</dbReference>
<sequence>MSAEGREVVVGLLADPDLPSMVADRLHDSLEARLTAQVADVAVRWRIEVVRDAFEARSTYERLLDRARERVRTTDWDLAICLTDAPLQDAHGVVVAEVGADDSTAVVSLPALGGLDVVRRTRRLVATLAVHLAVDVVAPDGTRTPLRDDPHLHRARTLRVLDPIDPDVSGKIALGHRVGRLRLLLGMTRANRPWQLAWGLSAALGGSLAGSAFGVLYSSIWMLADSLSGWRIALACIAAIAIYVVWLVANHGLWQPRVTPTRRDDVPTTLRNASTLLTVAMGAVMFFTTLFAGVLLACLLFITPDYLATNLGHPSGFGDYLDSALMATVMGMVAGAVGSGLEDDTTIRHATYGFRERHRIEALERDAREQEAS</sequence>
<feature type="transmembrane region" description="Helical" evidence="1">
    <location>
        <begin position="196"/>
        <end position="220"/>
    </location>
</feature>
<keyword evidence="1" id="KW-1133">Transmembrane helix</keyword>
<reference evidence="2 3" key="1">
    <citation type="submission" date="2016-10" db="EMBL/GenBank/DDBJ databases">
        <authorList>
            <person name="de Groot N.N."/>
        </authorList>
    </citation>
    <scope>NUCLEOTIDE SEQUENCE [LARGE SCALE GENOMIC DNA]</scope>
    <source>
        <strain evidence="2 3">CGMCC 4.1877</strain>
    </source>
</reference>
<dbReference type="STRING" id="260086.SAMN05216207_1011155"/>
<feature type="transmembrane region" description="Helical" evidence="1">
    <location>
        <begin position="323"/>
        <end position="341"/>
    </location>
</feature>
<dbReference type="AlphaFoldDB" id="A0A1I4XNZ9"/>
<keyword evidence="3" id="KW-1185">Reference proteome</keyword>
<dbReference type="Proteomes" id="UP000199614">
    <property type="component" value="Unassembled WGS sequence"/>
</dbReference>